<evidence type="ECO:0000259" key="1">
    <source>
        <dbReference type="PROSITE" id="PS51833"/>
    </source>
</evidence>
<dbReference type="AlphaFoldDB" id="A0A318H3Z6"/>
<keyword evidence="3" id="KW-1185">Reference proteome</keyword>
<organism evidence="2 3">
    <name type="scientific">Sphaerotilus hippei</name>
    <dbReference type="NCBI Taxonomy" id="744406"/>
    <lineage>
        <taxon>Bacteria</taxon>
        <taxon>Pseudomonadati</taxon>
        <taxon>Pseudomonadota</taxon>
        <taxon>Betaproteobacteria</taxon>
        <taxon>Burkholderiales</taxon>
        <taxon>Sphaerotilaceae</taxon>
        <taxon>Sphaerotilus</taxon>
    </lineage>
</organism>
<dbReference type="PANTHER" id="PTHR33525">
    <property type="match status" value="1"/>
</dbReference>
<dbReference type="PANTHER" id="PTHR33525:SF6">
    <property type="entry name" value="HDOD DOMAIN-CONTAINING PROTEIN"/>
    <property type="match status" value="1"/>
</dbReference>
<feature type="domain" description="HDOD" evidence="1">
    <location>
        <begin position="28"/>
        <end position="221"/>
    </location>
</feature>
<dbReference type="EMBL" id="QJJS01000003">
    <property type="protein sequence ID" value="PXW98190.1"/>
    <property type="molecule type" value="Genomic_DNA"/>
</dbReference>
<dbReference type="Pfam" id="PF08668">
    <property type="entry name" value="HDOD"/>
    <property type="match status" value="1"/>
</dbReference>
<evidence type="ECO:0000313" key="3">
    <source>
        <dbReference type="Proteomes" id="UP000247811"/>
    </source>
</evidence>
<dbReference type="SUPFAM" id="SSF109604">
    <property type="entry name" value="HD-domain/PDEase-like"/>
    <property type="match status" value="1"/>
</dbReference>
<sequence length="291" mass="32061">MNAPLVTELLARTQDVHRLEALIEGYDVPPQPGLLVQLRGELARARPRTDVLVQLAAGDVAIASALMRTANTPLAGLLRPAGTLRLVFERLGAQRCISILTDHVMRQVWSGRGPTFERFWDVASKRGMVTSWLAQRHGEIEPDVAHTFGLFCDVGIPLLMQHCTTPSYQVTLAEANLGRRPFTDVERGRHGTDHAAVGAALAHSWGIDSEVVEAVSVHHDYRVFVAPVAPRLKLLVALGLVADRIIQCHTGLNRHAEWQRGGDQALRVLGLTPDEFDAWADEVYSQLELSF</sequence>
<reference evidence="2 3" key="1">
    <citation type="submission" date="2018-05" db="EMBL/GenBank/DDBJ databases">
        <title>Genomic Encyclopedia of Type Strains, Phase IV (KMG-IV): sequencing the most valuable type-strain genomes for metagenomic binning, comparative biology and taxonomic classification.</title>
        <authorList>
            <person name="Goeker M."/>
        </authorList>
    </citation>
    <scope>NUCLEOTIDE SEQUENCE [LARGE SCALE GENOMIC DNA]</scope>
    <source>
        <strain evidence="2 3">DSM 566</strain>
    </source>
</reference>
<dbReference type="RefSeq" id="WP_170130635.1">
    <property type="nucleotide sequence ID" value="NZ_QJJS01000003.1"/>
</dbReference>
<accession>A0A318H3Z6</accession>
<name>A0A318H3Z6_9BURK</name>
<dbReference type="Proteomes" id="UP000247811">
    <property type="component" value="Unassembled WGS sequence"/>
</dbReference>
<protein>
    <submittedName>
        <fullName evidence="2">HD-like signal output (HDOD) protein</fullName>
    </submittedName>
</protein>
<dbReference type="InterPro" id="IPR052340">
    <property type="entry name" value="RNase_Y/CdgJ"/>
</dbReference>
<evidence type="ECO:0000313" key="2">
    <source>
        <dbReference type="EMBL" id="PXW98190.1"/>
    </source>
</evidence>
<dbReference type="InterPro" id="IPR013976">
    <property type="entry name" value="HDOD"/>
</dbReference>
<dbReference type="Gene3D" id="1.10.3210.10">
    <property type="entry name" value="Hypothetical protein af1432"/>
    <property type="match status" value="1"/>
</dbReference>
<comment type="caution">
    <text evidence="2">The sequence shown here is derived from an EMBL/GenBank/DDBJ whole genome shotgun (WGS) entry which is preliminary data.</text>
</comment>
<dbReference type="PROSITE" id="PS51833">
    <property type="entry name" value="HDOD"/>
    <property type="match status" value="1"/>
</dbReference>
<proteinExistence type="predicted"/>
<gene>
    <name evidence="2" type="ORF">C7444_103288</name>
</gene>